<keyword evidence="8 14" id="KW-1133">Transmembrane helix</keyword>
<evidence type="ECO:0000256" key="11">
    <source>
        <dbReference type="ARBA" id="ARBA00023136"/>
    </source>
</evidence>
<keyword evidence="3" id="KW-0171">Cobalt transport</keyword>
<feature type="transmembrane region" description="Helical" evidence="14">
    <location>
        <begin position="530"/>
        <end position="554"/>
    </location>
</feature>
<evidence type="ECO:0000256" key="3">
    <source>
        <dbReference type="ARBA" id="ARBA00022426"/>
    </source>
</evidence>
<dbReference type="Pfam" id="PF06226">
    <property type="entry name" value="DUF1007"/>
    <property type="match status" value="1"/>
</dbReference>
<keyword evidence="4" id="KW-0813">Transport</keyword>
<feature type="transmembrane region" description="Helical" evidence="14">
    <location>
        <begin position="292"/>
        <end position="312"/>
    </location>
</feature>
<dbReference type="AlphaFoldDB" id="A0AA41QRH5"/>
<dbReference type="PANTHER" id="PTHR40659:SF1">
    <property type="entry name" value="NICKEL_COBALT EFFLUX SYSTEM RCNA"/>
    <property type="match status" value="1"/>
</dbReference>
<dbReference type="GO" id="GO:0005886">
    <property type="term" value="C:plasma membrane"/>
    <property type="evidence" value="ECO:0007669"/>
    <property type="project" value="UniProtKB-SubCell"/>
</dbReference>
<dbReference type="GO" id="GO:0032025">
    <property type="term" value="P:response to cobalt ion"/>
    <property type="evidence" value="ECO:0007669"/>
    <property type="project" value="TreeGrafter"/>
</dbReference>
<feature type="region of interest" description="Disordered" evidence="13">
    <location>
        <begin position="420"/>
        <end position="441"/>
    </location>
</feature>
<reference evidence="16" key="1">
    <citation type="submission" date="2022-03" db="EMBL/GenBank/DDBJ databases">
        <title>The complete genome sequence of a Methyloterrigena soli.</title>
        <authorList>
            <person name="Zi Z."/>
        </authorList>
    </citation>
    <scope>NUCLEOTIDE SEQUENCE</scope>
    <source>
        <strain evidence="16">M48</strain>
    </source>
</reference>
<evidence type="ECO:0000256" key="1">
    <source>
        <dbReference type="ARBA" id="ARBA00002510"/>
    </source>
</evidence>
<dbReference type="InterPro" id="IPR010412">
    <property type="entry name" value="DUF1007"/>
</dbReference>
<name>A0AA41QRH5_9HYPH</name>
<evidence type="ECO:0000256" key="2">
    <source>
        <dbReference type="ARBA" id="ARBA00004651"/>
    </source>
</evidence>
<evidence type="ECO:0000313" key="16">
    <source>
        <dbReference type="EMBL" id="MCI0129018.1"/>
    </source>
</evidence>
<accession>A0AA41QRH5</accession>
<keyword evidence="9" id="KW-0406">Ion transport</keyword>
<gene>
    <name evidence="16" type="ORF">ML536_19470</name>
</gene>
<dbReference type="Pfam" id="PF03824">
    <property type="entry name" value="NicO"/>
    <property type="match status" value="1"/>
</dbReference>
<comment type="caution">
    <text evidence="16">The sequence shown here is derived from an EMBL/GenBank/DDBJ whole genome shotgun (WGS) entry which is preliminary data.</text>
</comment>
<keyword evidence="17" id="KW-1185">Reference proteome</keyword>
<dbReference type="InterPro" id="IPR011541">
    <property type="entry name" value="Ni/Co_transpt_high_affinity"/>
</dbReference>
<evidence type="ECO:0000256" key="10">
    <source>
        <dbReference type="ARBA" id="ARBA00023112"/>
    </source>
</evidence>
<dbReference type="Proteomes" id="UP001156140">
    <property type="component" value="Unassembled WGS sequence"/>
</dbReference>
<dbReference type="GO" id="GO:0006824">
    <property type="term" value="P:cobalt ion transport"/>
    <property type="evidence" value="ECO:0007669"/>
    <property type="project" value="UniProtKB-KW"/>
</dbReference>
<evidence type="ECO:0000256" key="12">
    <source>
        <dbReference type="ARBA" id="ARBA00023285"/>
    </source>
</evidence>
<evidence type="ECO:0000256" key="5">
    <source>
        <dbReference type="ARBA" id="ARBA00022475"/>
    </source>
</evidence>
<feature type="transmembrane region" description="Helical" evidence="14">
    <location>
        <begin position="485"/>
        <end position="510"/>
    </location>
</feature>
<evidence type="ECO:0000256" key="14">
    <source>
        <dbReference type="SAM" id="Phobius"/>
    </source>
</evidence>
<dbReference type="InterPro" id="IPR051224">
    <property type="entry name" value="NiCoT_RcnA"/>
</dbReference>
<evidence type="ECO:0000256" key="9">
    <source>
        <dbReference type="ARBA" id="ARBA00023065"/>
    </source>
</evidence>
<feature type="transmembrane region" description="Helical" evidence="14">
    <location>
        <begin position="333"/>
        <end position="356"/>
    </location>
</feature>
<protein>
    <submittedName>
        <fullName evidence="16">DUF1007 family protein</fullName>
    </submittedName>
</protein>
<feature type="transmembrane region" description="Helical" evidence="14">
    <location>
        <begin position="368"/>
        <end position="389"/>
    </location>
</feature>
<feature type="transmembrane region" description="Helical" evidence="14">
    <location>
        <begin position="457"/>
        <end position="479"/>
    </location>
</feature>
<dbReference type="GO" id="GO:0015099">
    <property type="term" value="F:nickel cation transmembrane transporter activity"/>
    <property type="evidence" value="ECO:0007669"/>
    <property type="project" value="InterPro"/>
</dbReference>
<evidence type="ECO:0000256" key="7">
    <source>
        <dbReference type="ARBA" id="ARBA00022692"/>
    </source>
</evidence>
<keyword evidence="7 14" id="KW-0812">Transmembrane</keyword>
<feature type="signal peptide" evidence="15">
    <location>
        <begin position="1"/>
        <end position="26"/>
    </location>
</feature>
<evidence type="ECO:0000256" key="4">
    <source>
        <dbReference type="ARBA" id="ARBA00022448"/>
    </source>
</evidence>
<keyword evidence="15" id="KW-0732">Signal</keyword>
<dbReference type="EMBL" id="JALAZD010000003">
    <property type="protein sequence ID" value="MCI0129018.1"/>
    <property type="molecule type" value="Genomic_DNA"/>
</dbReference>
<feature type="chain" id="PRO_5041466213" evidence="15">
    <location>
        <begin position="27"/>
        <end position="555"/>
    </location>
</feature>
<keyword evidence="6" id="KW-0533">Nickel</keyword>
<comment type="subcellular location">
    <subcellularLocation>
        <location evidence="2">Cell membrane</location>
        <topology evidence="2">Multi-pass membrane protein</topology>
    </subcellularLocation>
</comment>
<keyword evidence="10" id="KW-0921">Nickel transport</keyword>
<evidence type="ECO:0000256" key="8">
    <source>
        <dbReference type="ARBA" id="ARBA00022989"/>
    </source>
</evidence>
<organism evidence="16 17">
    <name type="scientific">Paradevosia shaoguanensis</name>
    <dbReference type="NCBI Taxonomy" id="1335043"/>
    <lineage>
        <taxon>Bacteria</taxon>
        <taxon>Pseudomonadati</taxon>
        <taxon>Pseudomonadota</taxon>
        <taxon>Alphaproteobacteria</taxon>
        <taxon>Hyphomicrobiales</taxon>
        <taxon>Devosiaceae</taxon>
        <taxon>Paradevosia</taxon>
    </lineage>
</organism>
<dbReference type="GO" id="GO:0010045">
    <property type="term" value="P:response to nickel cation"/>
    <property type="evidence" value="ECO:0007669"/>
    <property type="project" value="TreeGrafter"/>
</dbReference>
<keyword evidence="12" id="KW-0170">Cobalt</keyword>
<keyword evidence="5" id="KW-1003">Cell membrane</keyword>
<dbReference type="GO" id="GO:0046583">
    <property type="term" value="F:monoatomic cation efflux transmembrane transporter activity"/>
    <property type="evidence" value="ECO:0007669"/>
    <property type="project" value="TreeGrafter"/>
</dbReference>
<evidence type="ECO:0000256" key="6">
    <source>
        <dbReference type="ARBA" id="ARBA00022596"/>
    </source>
</evidence>
<dbReference type="PROSITE" id="PS00018">
    <property type="entry name" value="EF_HAND_1"/>
    <property type="match status" value="1"/>
</dbReference>
<comment type="function">
    <text evidence="1">Efflux system for nickel and cobalt.</text>
</comment>
<keyword evidence="11 14" id="KW-0472">Membrane</keyword>
<proteinExistence type="predicted"/>
<feature type="compositionally biased region" description="Basic and acidic residues" evidence="13">
    <location>
        <begin position="432"/>
        <end position="441"/>
    </location>
</feature>
<evidence type="ECO:0000256" key="15">
    <source>
        <dbReference type="SAM" id="SignalP"/>
    </source>
</evidence>
<evidence type="ECO:0000313" key="17">
    <source>
        <dbReference type="Proteomes" id="UP001156140"/>
    </source>
</evidence>
<sequence>MEVILFLRSVFLAALALAASTVTALAHPHIFIDAKASVVFDADGAVSAIHNTWTFDEAFSAWSVQGLDTNNDGQLSEDELTDLTRENMKGLSEYEFYTFAGEGDLNLRFSELPGARITYDGKQTTLDFSIRPDQPYRIKDTLELAVADPEYYVAITFADASRVTLENAPAGCGVTMDPPKEMDPALADELYALPADVTKLPPELEKAVRGVQGAILVHCNATGAPAAPAAPQTALEAVTQVAQVKPAPFGGPPSESNYLPQVGVFKWLADAQRAFYAMLTSSLGRLKTDNTAFLVLGGLSFLYGIIHAAGPGHGKVVIGSYLLANESQVRRGVALSFASAMLQSVVAVAFILIAALGLRMTSLAMSDAANWIVIASYALIMLLGAWLIARKLLGWGHGHHHHHHAHDLAAKAHEHLHEGEAGHEHHDHHHHHDDDEHDHHEHFVTPDQLRGGWREQLGVVLAVGIRPCSGALVVLVFALSQGLLAAGIFSVFLMGIGTAITVAILATLAVTAKDVARRLLASRGGVGGNVFWWLELLGAVAVFAFGAVLLVASFY</sequence>
<evidence type="ECO:0000256" key="13">
    <source>
        <dbReference type="SAM" id="MobiDB-lite"/>
    </source>
</evidence>
<dbReference type="RefSeq" id="WP_281737003.1">
    <property type="nucleotide sequence ID" value="NZ_JAKETQ010000003.1"/>
</dbReference>
<dbReference type="InterPro" id="IPR018247">
    <property type="entry name" value="EF_Hand_1_Ca_BS"/>
</dbReference>
<dbReference type="PANTHER" id="PTHR40659">
    <property type="entry name" value="NICKEL/COBALT EFFLUX SYSTEM RCNA"/>
    <property type="match status" value="1"/>
</dbReference>